<evidence type="ECO:0000259" key="5">
    <source>
        <dbReference type="PROSITE" id="PS51078"/>
    </source>
</evidence>
<proteinExistence type="predicted"/>
<dbReference type="PANTHER" id="PTHR30136">
    <property type="entry name" value="HELIX-TURN-HELIX TRANSCRIPTIONAL REGULATOR, ICLR FAMILY"/>
    <property type="match status" value="1"/>
</dbReference>
<dbReference type="InterPro" id="IPR036388">
    <property type="entry name" value="WH-like_DNA-bd_sf"/>
</dbReference>
<dbReference type="GO" id="GO:0003700">
    <property type="term" value="F:DNA-binding transcription factor activity"/>
    <property type="evidence" value="ECO:0007669"/>
    <property type="project" value="TreeGrafter"/>
</dbReference>
<dbReference type="OrthoDB" id="9807558at2"/>
<protein>
    <submittedName>
        <fullName evidence="6">Transcriptional regulator</fullName>
    </submittedName>
</protein>
<dbReference type="eggNOG" id="COG1414">
    <property type="taxonomic scope" value="Bacteria"/>
</dbReference>
<dbReference type="Proteomes" id="UP000027725">
    <property type="component" value="Unassembled WGS sequence"/>
</dbReference>
<dbReference type="InterPro" id="IPR005471">
    <property type="entry name" value="Tscrpt_reg_IclR_N"/>
</dbReference>
<dbReference type="AlphaFoldDB" id="A0A074TC12"/>
<evidence type="ECO:0000259" key="4">
    <source>
        <dbReference type="PROSITE" id="PS51077"/>
    </source>
</evidence>
<dbReference type="Pfam" id="PF01614">
    <property type="entry name" value="IclR_C"/>
    <property type="match status" value="1"/>
</dbReference>
<dbReference type="SUPFAM" id="SSF46785">
    <property type="entry name" value="Winged helix' DNA-binding domain"/>
    <property type="match status" value="1"/>
</dbReference>
<dbReference type="STRING" id="1185766.SAMN05216224_10723"/>
<gene>
    <name evidence="6" type="ORF">DL1_04425</name>
</gene>
<evidence type="ECO:0000256" key="3">
    <source>
        <dbReference type="ARBA" id="ARBA00023163"/>
    </source>
</evidence>
<dbReference type="InterPro" id="IPR036390">
    <property type="entry name" value="WH_DNA-bd_sf"/>
</dbReference>
<dbReference type="InterPro" id="IPR014757">
    <property type="entry name" value="Tscrpt_reg_IclR_C"/>
</dbReference>
<dbReference type="PANTHER" id="PTHR30136:SF39">
    <property type="entry name" value="TRANSCRIPTIONAL REGULATORY PROTEIN"/>
    <property type="match status" value="1"/>
</dbReference>
<keyword evidence="3" id="KW-0804">Transcription</keyword>
<keyword evidence="2" id="KW-0238">DNA-binding</keyword>
<name>A0A074TC12_9RHOB</name>
<dbReference type="PROSITE" id="PS51078">
    <property type="entry name" value="ICLR_ED"/>
    <property type="match status" value="1"/>
</dbReference>
<dbReference type="Gene3D" id="3.30.450.40">
    <property type="match status" value="1"/>
</dbReference>
<dbReference type="SMART" id="SM00346">
    <property type="entry name" value="HTH_ICLR"/>
    <property type="match status" value="1"/>
</dbReference>
<dbReference type="RefSeq" id="WP_038066712.1">
    <property type="nucleotide sequence ID" value="NZ_FOVB01000007.1"/>
</dbReference>
<dbReference type="Gene3D" id="1.10.10.10">
    <property type="entry name" value="Winged helix-like DNA-binding domain superfamily/Winged helix DNA-binding domain"/>
    <property type="match status" value="1"/>
</dbReference>
<dbReference type="GO" id="GO:0045892">
    <property type="term" value="P:negative regulation of DNA-templated transcription"/>
    <property type="evidence" value="ECO:0007669"/>
    <property type="project" value="TreeGrafter"/>
</dbReference>
<dbReference type="Pfam" id="PF09339">
    <property type="entry name" value="HTH_IclR"/>
    <property type="match status" value="1"/>
</dbReference>
<keyword evidence="1" id="KW-0805">Transcription regulation</keyword>
<keyword evidence="7" id="KW-1185">Reference proteome</keyword>
<evidence type="ECO:0000313" key="6">
    <source>
        <dbReference type="EMBL" id="KEP69301.1"/>
    </source>
</evidence>
<evidence type="ECO:0000256" key="1">
    <source>
        <dbReference type="ARBA" id="ARBA00023015"/>
    </source>
</evidence>
<organism evidence="6 7">
    <name type="scientific">Thioclava dalianensis</name>
    <dbReference type="NCBI Taxonomy" id="1185766"/>
    <lineage>
        <taxon>Bacteria</taxon>
        <taxon>Pseudomonadati</taxon>
        <taxon>Pseudomonadota</taxon>
        <taxon>Alphaproteobacteria</taxon>
        <taxon>Rhodobacterales</taxon>
        <taxon>Paracoccaceae</taxon>
        <taxon>Thioclava</taxon>
    </lineage>
</organism>
<reference evidence="6 7" key="1">
    <citation type="submission" date="2014-03" db="EMBL/GenBank/DDBJ databases">
        <title>The draft genome sequence of Thioclava dalianensis DLFJ1-1.</title>
        <authorList>
            <person name="Lai Q."/>
            <person name="Shao Z."/>
        </authorList>
    </citation>
    <scope>NUCLEOTIDE SEQUENCE [LARGE SCALE GENOMIC DNA]</scope>
    <source>
        <strain evidence="6 7">DLFJ1-1</strain>
    </source>
</reference>
<comment type="caution">
    <text evidence="6">The sequence shown here is derived from an EMBL/GenBank/DDBJ whole genome shotgun (WGS) entry which is preliminary data.</text>
</comment>
<dbReference type="InterPro" id="IPR029016">
    <property type="entry name" value="GAF-like_dom_sf"/>
</dbReference>
<dbReference type="EMBL" id="JHEH01000015">
    <property type="protein sequence ID" value="KEP69301.1"/>
    <property type="molecule type" value="Genomic_DNA"/>
</dbReference>
<dbReference type="SUPFAM" id="SSF55781">
    <property type="entry name" value="GAF domain-like"/>
    <property type="match status" value="1"/>
</dbReference>
<dbReference type="PROSITE" id="PS51077">
    <property type="entry name" value="HTH_ICLR"/>
    <property type="match status" value="1"/>
</dbReference>
<dbReference type="InterPro" id="IPR050707">
    <property type="entry name" value="HTH_MetabolicPath_Reg"/>
</dbReference>
<feature type="domain" description="HTH iclR-type" evidence="4">
    <location>
        <begin position="19"/>
        <end position="82"/>
    </location>
</feature>
<evidence type="ECO:0000256" key="2">
    <source>
        <dbReference type="ARBA" id="ARBA00023125"/>
    </source>
</evidence>
<dbReference type="GO" id="GO:0003677">
    <property type="term" value="F:DNA binding"/>
    <property type="evidence" value="ECO:0007669"/>
    <property type="project" value="UniProtKB-KW"/>
</dbReference>
<evidence type="ECO:0000313" key="7">
    <source>
        <dbReference type="Proteomes" id="UP000027725"/>
    </source>
</evidence>
<sequence>MKQPKTILPSSAEKSALGAQSVDRALSLLPLIGSSPQVGLGLGTIVEETGLSRPTARRLLLSLMRSGLIEQDPRSKAYRLGEEAFILGTLAAPRFGLVDIAAESVTRLADVTGDTAYLSMRRDTFSICMLKQDGNFPIRVQALQVGFRHPLGIGAGSLAILSALPDPEVEEILTQNTAIIEAEYPRSSIAILRDAVAQTRARGWSLNPGMVLANSWAVGHAVTLPDGRIGGALSVAAIDSRMTPDRQAEIAAHLGAAVHRVEARLARMFSHVMPPDAARVASR</sequence>
<feature type="domain" description="IclR-ED" evidence="5">
    <location>
        <begin position="83"/>
        <end position="267"/>
    </location>
</feature>
<accession>A0A074TC12</accession>